<dbReference type="AlphaFoldDB" id="A0A1Y1Y0E6"/>
<evidence type="ECO:0000313" key="2">
    <source>
        <dbReference type="EMBL" id="ORX91094.1"/>
    </source>
</evidence>
<dbReference type="Proteomes" id="UP000193498">
    <property type="component" value="Unassembled WGS sequence"/>
</dbReference>
<comment type="caution">
    <text evidence="2">The sequence shown here is derived from an EMBL/GenBank/DDBJ whole genome shotgun (WGS) entry which is preliminary data.</text>
</comment>
<dbReference type="InParanoid" id="A0A1Y1Y0E6"/>
<dbReference type="EMBL" id="MCFE01000343">
    <property type="protein sequence ID" value="ORX91094.1"/>
    <property type="molecule type" value="Genomic_DNA"/>
</dbReference>
<gene>
    <name evidence="2" type="ORF">K493DRAFT_356046</name>
</gene>
<feature type="region of interest" description="Disordered" evidence="1">
    <location>
        <begin position="61"/>
        <end position="84"/>
    </location>
</feature>
<keyword evidence="3" id="KW-1185">Reference proteome</keyword>
<sequence>MVIIVEGKAKRNSQYSDATKLQISRETRRNTKKIKGISAGAATWPFKQLPEDAEEPVEIQNKPTTGSCVEISPTNKAAPLKDAN</sequence>
<accession>A0A1Y1Y0E6</accession>
<name>A0A1Y1Y0E6_9FUNG</name>
<proteinExistence type="predicted"/>
<protein>
    <submittedName>
        <fullName evidence="2">Uncharacterized protein</fullName>
    </submittedName>
</protein>
<organism evidence="2 3">
    <name type="scientific">Basidiobolus meristosporus CBS 931.73</name>
    <dbReference type="NCBI Taxonomy" id="1314790"/>
    <lineage>
        <taxon>Eukaryota</taxon>
        <taxon>Fungi</taxon>
        <taxon>Fungi incertae sedis</taxon>
        <taxon>Zoopagomycota</taxon>
        <taxon>Entomophthoromycotina</taxon>
        <taxon>Basidiobolomycetes</taxon>
        <taxon>Basidiobolales</taxon>
        <taxon>Basidiobolaceae</taxon>
        <taxon>Basidiobolus</taxon>
    </lineage>
</organism>
<evidence type="ECO:0000313" key="3">
    <source>
        <dbReference type="Proteomes" id="UP000193498"/>
    </source>
</evidence>
<feature type="compositionally biased region" description="Polar residues" evidence="1">
    <location>
        <begin position="61"/>
        <end position="75"/>
    </location>
</feature>
<reference evidence="2 3" key="1">
    <citation type="submission" date="2016-07" db="EMBL/GenBank/DDBJ databases">
        <title>Pervasive Adenine N6-methylation of Active Genes in Fungi.</title>
        <authorList>
            <consortium name="DOE Joint Genome Institute"/>
            <person name="Mondo S.J."/>
            <person name="Dannebaum R.O."/>
            <person name="Kuo R.C."/>
            <person name="Labutti K."/>
            <person name="Haridas S."/>
            <person name="Kuo A."/>
            <person name="Salamov A."/>
            <person name="Ahrendt S.R."/>
            <person name="Lipzen A."/>
            <person name="Sullivan W."/>
            <person name="Andreopoulos W.B."/>
            <person name="Clum A."/>
            <person name="Lindquist E."/>
            <person name="Daum C."/>
            <person name="Ramamoorthy G.K."/>
            <person name="Gryganskyi A."/>
            <person name="Culley D."/>
            <person name="Magnuson J.K."/>
            <person name="James T.Y."/>
            <person name="O'Malley M.A."/>
            <person name="Stajich J.E."/>
            <person name="Spatafora J.W."/>
            <person name="Visel A."/>
            <person name="Grigoriev I.V."/>
        </authorList>
    </citation>
    <scope>NUCLEOTIDE SEQUENCE [LARGE SCALE GENOMIC DNA]</scope>
    <source>
        <strain evidence="2 3">CBS 931.73</strain>
    </source>
</reference>
<evidence type="ECO:0000256" key="1">
    <source>
        <dbReference type="SAM" id="MobiDB-lite"/>
    </source>
</evidence>